<protein>
    <submittedName>
        <fullName evidence="8">LapA family protein</fullName>
    </submittedName>
</protein>
<keyword evidence="3 6" id="KW-1133">Transmembrane helix</keyword>
<feature type="region of interest" description="Disordered" evidence="5">
    <location>
        <begin position="83"/>
        <end position="104"/>
    </location>
</feature>
<sequence>MKILFRIVAAILFVVFFGFALKNTQEVALRFFFDYEMRGPLVMLLLAFFAGGASLGILAMLPTVFRHRRELARHRKTITTMEHEQVVQQRARAQPPQPDSVVNK</sequence>
<proteinExistence type="predicted"/>
<evidence type="ECO:0000256" key="3">
    <source>
        <dbReference type="ARBA" id="ARBA00022989"/>
    </source>
</evidence>
<feature type="domain" description="Lipopolysaccharide assembly protein A" evidence="7">
    <location>
        <begin position="22"/>
        <end position="84"/>
    </location>
</feature>
<dbReference type="OrthoDB" id="9154783at2"/>
<keyword evidence="4 6" id="KW-0472">Membrane</keyword>
<evidence type="ECO:0000313" key="8">
    <source>
        <dbReference type="EMBL" id="RJF99954.1"/>
    </source>
</evidence>
<reference evidence="9" key="1">
    <citation type="submission" date="2018-09" db="EMBL/GenBank/DDBJ databases">
        <authorList>
            <person name="Zhu H."/>
        </authorList>
    </citation>
    <scope>NUCLEOTIDE SEQUENCE [LARGE SCALE GENOMIC DNA]</scope>
    <source>
        <strain evidence="9">K1R23-30</strain>
    </source>
</reference>
<dbReference type="Proteomes" id="UP000265955">
    <property type="component" value="Unassembled WGS sequence"/>
</dbReference>
<evidence type="ECO:0000256" key="6">
    <source>
        <dbReference type="SAM" id="Phobius"/>
    </source>
</evidence>
<gene>
    <name evidence="8" type="ORF">D3871_04900</name>
</gene>
<accession>A0A3A3FX60</accession>
<name>A0A3A3FX60_9BURK</name>
<dbReference type="Pfam" id="PF06305">
    <property type="entry name" value="LapA_dom"/>
    <property type="match status" value="1"/>
</dbReference>
<comment type="caution">
    <text evidence="8">The sequence shown here is derived from an EMBL/GenBank/DDBJ whole genome shotgun (WGS) entry which is preliminary data.</text>
</comment>
<evidence type="ECO:0000256" key="4">
    <source>
        <dbReference type="ARBA" id="ARBA00023136"/>
    </source>
</evidence>
<organism evidence="8 9">
    <name type="scientific">Noviherbaspirillum saxi</name>
    <dbReference type="NCBI Taxonomy" id="2320863"/>
    <lineage>
        <taxon>Bacteria</taxon>
        <taxon>Pseudomonadati</taxon>
        <taxon>Pseudomonadota</taxon>
        <taxon>Betaproteobacteria</taxon>
        <taxon>Burkholderiales</taxon>
        <taxon>Oxalobacteraceae</taxon>
        <taxon>Noviherbaspirillum</taxon>
    </lineage>
</organism>
<evidence type="ECO:0000313" key="9">
    <source>
        <dbReference type="Proteomes" id="UP000265955"/>
    </source>
</evidence>
<dbReference type="InterPro" id="IPR010445">
    <property type="entry name" value="LapA_dom"/>
</dbReference>
<evidence type="ECO:0000256" key="1">
    <source>
        <dbReference type="ARBA" id="ARBA00022475"/>
    </source>
</evidence>
<keyword evidence="9" id="KW-1185">Reference proteome</keyword>
<dbReference type="AlphaFoldDB" id="A0A3A3FX60"/>
<evidence type="ECO:0000256" key="5">
    <source>
        <dbReference type="SAM" id="MobiDB-lite"/>
    </source>
</evidence>
<evidence type="ECO:0000256" key="2">
    <source>
        <dbReference type="ARBA" id="ARBA00022692"/>
    </source>
</evidence>
<dbReference type="GO" id="GO:0005886">
    <property type="term" value="C:plasma membrane"/>
    <property type="evidence" value="ECO:0007669"/>
    <property type="project" value="InterPro"/>
</dbReference>
<keyword evidence="2 6" id="KW-0812">Transmembrane</keyword>
<keyword evidence="1" id="KW-1003">Cell membrane</keyword>
<dbReference type="RefSeq" id="WP_119769897.1">
    <property type="nucleotide sequence ID" value="NZ_QYUO01000001.1"/>
</dbReference>
<evidence type="ECO:0000259" key="7">
    <source>
        <dbReference type="Pfam" id="PF06305"/>
    </source>
</evidence>
<dbReference type="EMBL" id="QYUO01000001">
    <property type="protein sequence ID" value="RJF99954.1"/>
    <property type="molecule type" value="Genomic_DNA"/>
</dbReference>
<feature type="transmembrane region" description="Helical" evidence="6">
    <location>
        <begin position="40"/>
        <end position="65"/>
    </location>
</feature>